<dbReference type="EMBL" id="ML986581">
    <property type="protein sequence ID" value="KAF2269889.1"/>
    <property type="molecule type" value="Genomic_DNA"/>
</dbReference>
<gene>
    <name evidence="2" type="ORF">CC78DRAFT_564563</name>
</gene>
<name>A0A9P4TQY5_9PLEO</name>
<feature type="compositionally biased region" description="Polar residues" evidence="1">
    <location>
        <begin position="244"/>
        <end position="253"/>
    </location>
</feature>
<feature type="region of interest" description="Disordered" evidence="1">
    <location>
        <begin position="105"/>
        <end position="295"/>
    </location>
</feature>
<evidence type="ECO:0000256" key="1">
    <source>
        <dbReference type="SAM" id="MobiDB-lite"/>
    </source>
</evidence>
<protein>
    <submittedName>
        <fullName evidence="2">Uncharacterized protein</fullName>
    </submittedName>
</protein>
<evidence type="ECO:0000313" key="3">
    <source>
        <dbReference type="Proteomes" id="UP000800093"/>
    </source>
</evidence>
<dbReference type="AlphaFoldDB" id="A0A9P4TQY5"/>
<keyword evidence="3" id="KW-1185">Reference proteome</keyword>
<feature type="compositionally biased region" description="Basic and acidic residues" evidence="1">
    <location>
        <begin position="150"/>
        <end position="161"/>
    </location>
</feature>
<comment type="caution">
    <text evidence="2">The sequence shown here is derived from an EMBL/GenBank/DDBJ whole genome shotgun (WGS) entry which is preliminary data.</text>
</comment>
<proteinExistence type="predicted"/>
<reference evidence="3" key="1">
    <citation type="journal article" date="2020" name="Stud. Mycol.">
        <title>101 Dothideomycetes genomes: A test case for predicting lifestyles and emergence of pathogens.</title>
        <authorList>
            <person name="Haridas S."/>
            <person name="Albert R."/>
            <person name="Binder M."/>
            <person name="Bloem J."/>
            <person name="LaButti K."/>
            <person name="Salamov A."/>
            <person name="Andreopoulos B."/>
            <person name="Baker S."/>
            <person name="Barry K."/>
            <person name="Bills G."/>
            <person name="Bluhm B."/>
            <person name="Cannon C."/>
            <person name="Castanera R."/>
            <person name="Culley D."/>
            <person name="Daum C."/>
            <person name="Ezra D."/>
            <person name="Gonzalez J."/>
            <person name="Henrissat B."/>
            <person name="Kuo A."/>
            <person name="Liang C."/>
            <person name="Lipzen A."/>
            <person name="Lutzoni F."/>
            <person name="Magnuson J."/>
            <person name="Mondo S."/>
            <person name="Nolan M."/>
            <person name="Ohm R."/>
            <person name="Pangilinan J."/>
            <person name="Park H.-J."/>
            <person name="Ramirez L."/>
            <person name="Alfaro M."/>
            <person name="Sun H."/>
            <person name="Tritt A."/>
            <person name="Yoshinaga Y."/>
            <person name="Zwiers L.-H."/>
            <person name="Turgeon B."/>
            <person name="Goodwin S."/>
            <person name="Spatafora J."/>
            <person name="Crous P."/>
            <person name="Grigoriev I."/>
        </authorList>
    </citation>
    <scope>NUCLEOTIDE SEQUENCE [LARGE SCALE GENOMIC DNA]</scope>
    <source>
        <strain evidence="3">CBS 304.66</strain>
    </source>
</reference>
<feature type="compositionally biased region" description="Basic and acidic residues" evidence="1">
    <location>
        <begin position="124"/>
        <end position="138"/>
    </location>
</feature>
<dbReference type="Proteomes" id="UP000800093">
    <property type="component" value="Unassembled WGS sequence"/>
</dbReference>
<dbReference type="OrthoDB" id="5409998at2759"/>
<evidence type="ECO:0000313" key="2">
    <source>
        <dbReference type="EMBL" id="KAF2269889.1"/>
    </source>
</evidence>
<accession>A0A9P4TQY5</accession>
<organism evidence="2 3">
    <name type="scientific">Lojkania enalia</name>
    <dbReference type="NCBI Taxonomy" id="147567"/>
    <lineage>
        <taxon>Eukaryota</taxon>
        <taxon>Fungi</taxon>
        <taxon>Dikarya</taxon>
        <taxon>Ascomycota</taxon>
        <taxon>Pezizomycotina</taxon>
        <taxon>Dothideomycetes</taxon>
        <taxon>Pleosporomycetidae</taxon>
        <taxon>Pleosporales</taxon>
        <taxon>Pleosporales incertae sedis</taxon>
        <taxon>Lojkania</taxon>
    </lineage>
</organism>
<feature type="compositionally biased region" description="Basic and acidic residues" evidence="1">
    <location>
        <begin position="234"/>
        <end position="243"/>
    </location>
</feature>
<sequence length="336" mass="36624">MATIKPNDAPPPEQPKALPAAHTLDQLQAMMNLVLVQSGRYIKEIHRGDAYGRQQFQFKRAIPAAHERFQDSLDELENELHLSQAVLRRDLALLQADRLKREQAEAAERQRLAAESSAKKKAPVKTEEPAADPKDTSKQAEAATQNDQKASAEPEAAKTEAKQPPAIDPSASQPDPLFDPTPTTANLQDNELDFDAIFDDSALGLPADGSGDVNMDGPDLGFNLDDSGPSLLRGLEDFAKSGDDTNTQINTNMDLDFPIPELPDSTIDQPTAEPPNVNKPAESSTGQLAAEPEMTDNAANDLFDAMVTDSMDDLFNLDNDMPEHTQFDNAFFGFED</sequence>